<organism evidence="2 3">
    <name type="scientific">Liparis tanakae</name>
    <name type="common">Tanaka's snailfish</name>
    <dbReference type="NCBI Taxonomy" id="230148"/>
    <lineage>
        <taxon>Eukaryota</taxon>
        <taxon>Metazoa</taxon>
        <taxon>Chordata</taxon>
        <taxon>Craniata</taxon>
        <taxon>Vertebrata</taxon>
        <taxon>Euteleostomi</taxon>
        <taxon>Actinopterygii</taxon>
        <taxon>Neopterygii</taxon>
        <taxon>Teleostei</taxon>
        <taxon>Neoteleostei</taxon>
        <taxon>Acanthomorphata</taxon>
        <taxon>Eupercaria</taxon>
        <taxon>Perciformes</taxon>
        <taxon>Cottioidei</taxon>
        <taxon>Cottales</taxon>
        <taxon>Liparidae</taxon>
        <taxon>Liparis</taxon>
    </lineage>
</organism>
<name>A0A4Z2H1D4_9TELE</name>
<feature type="region of interest" description="Disordered" evidence="1">
    <location>
        <begin position="20"/>
        <end position="40"/>
    </location>
</feature>
<reference evidence="2 3" key="1">
    <citation type="submission" date="2019-03" db="EMBL/GenBank/DDBJ databases">
        <title>First draft genome of Liparis tanakae, snailfish: a comprehensive survey of snailfish specific genes.</title>
        <authorList>
            <person name="Kim W."/>
            <person name="Song I."/>
            <person name="Jeong J.-H."/>
            <person name="Kim D."/>
            <person name="Kim S."/>
            <person name="Ryu S."/>
            <person name="Song J.Y."/>
            <person name="Lee S.K."/>
        </authorList>
    </citation>
    <scope>NUCLEOTIDE SEQUENCE [LARGE SCALE GENOMIC DNA]</scope>
    <source>
        <tissue evidence="2">Muscle</tissue>
    </source>
</reference>
<sequence length="130" mass="13974">MFTRNSYSSDFSTITTLLETRAKSLGPEPEPGGPSWASPLVVPQTTNTVGTDDVDPAFFDSGVLGKNGALIESRERESQRLCDAASLKEQLSVGGFLSHPFTSLGLKGASVRRGNRLPSPRSRVVHQKDV</sequence>
<keyword evidence="3" id="KW-1185">Reference proteome</keyword>
<evidence type="ECO:0000256" key="1">
    <source>
        <dbReference type="SAM" id="MobiDB-lite"/>
    </source>
</evidence>
<dbReference type="EMBL" id="SRLO01000353">
    <property type="protein sequence ID" value="TNN59579.1"/>
    <property type="molecule type" value="Genomic_DNA"/>
</dbReference>
<feature type="region of interest" description="Disordered" evidence="1">
    <location>
        <begin position="109"/>
        <end position="130"/>
    </location>
</feature>
<dbReference type="Proteomes" id="UP000314294">
    <property type="component" value="Unassembled WGS sequence"/>
</dbReference>
<dbReference type="AlphaFoldDB" id="A0A4Z2H1D4"/>
<gene>
    <name evidence="2" type="ORF">EYF80_030229</name>
</gene>
<evidence type="ECO:0000313" key="2">
    <source>
        <dbReference type="EMBL" id="TNN59579.1"/>
    </source>
</evidence>
<accession>A0A4Z2H1D4</accession>
<proteinExistence type="predicted"/>
<protein>
    <submittedName>
        <fullName evidence="2">Uncharacterized protein</fullName>
    </submittedName>
</protein>
<evidence type="ECO:0000313" key="3">
    <source>
        <dbReference type="Proteomes" id="UP000314294"/>
    </source>
</evidence>
<comment type="caution">
    <text evidence="2">The sequence shown here is derived from an EMBL/GenBank/DDBJ whole genome shotgun (WGS) entry which is preliminary data.</text>
</comment>